<proteinExistence type="predicted"/>
<dbReference type="EMBL" id="CP146203">
    <property type="protein sequence ID" value="XBH21691.1"/>
    <property type="molecule type" value="Genomic_DNA"/>
</dbReference>
<name>A0AAU7DY81_9MICO</name>
<reference evidence="1" key="1">
    <citation type="submission" date="2024-02" db="EMBL/GenBank/DDBJ databases">
        <title>Tomenella chthoni gen. nov. sp. nov., a member of the family Jonesiaceae isolated from bat guano.</title>
        <authorList>
            <person name="Miller S.L."/>
            <person name="King J."/>
            <person name="Sankaranarayanan K."/>
            <person name="Lawson P.A."/>
        </authorList>
    </citation>
    <scope>NUCLEOTIDE SEQUENCE</scope>
    <source>
        <strain evidence="1">BS-20</strain>
    </source>
</reference>
<gene>
    <name evidence="1" type="ORF">V5R04_00225</name>
</gene>
<protein>
    <submittedName>
        <fullName evidence="1">Uncharacterized protein</fullName>
    </submittedName>
</protein>
<organism evidence="1">
    <name type="scientific">Jonesiaceae bacterium BS-20</name>
    <dbReference type="NCBI Taxonomy" id="3120821"/>
    <lineage>
        <taxon>Bacteria</taxon>
        <taxon>Bacillati</taxon>
        <taxon>Actinomycetota</taxon>
        <taxon>Actinomycetes</taxon>
        <taxon>Micrococcales</taxon>
        <taxon>Jonesiaceae</taxon>
    </lineage>
</organism>
<dbReference type="AlphaFoldDB" id="A0AAU7DY81"/>
<evidence type="ECO:0000313" key="1">
    <source>
        <dbReference type="EMBL" id="XBH21691.1"/>
    </source>
</evidence>
<sequence length="121" mass="12800">MSSDYVVIRSGASVLRDDVVNSQLSIAAIGLLTLALTQPGGVDLGAETFVGRGFDEETIGASMQELTDAGHRHVFTLTSATGATDQITIFSDESIGSDVALERFLQNRIGPMADEAKEILK</sequence>
<accession>A0AAU7DY81</accession>